<dbReference type="InterPro" id="IPR027417">
    <property type="entry name" value="P-loop_NTPase"/>
</dbReference>
<dbReference type="Gene3D" id="3.40.50.300">
    <property type="entry name" value="P-loop containing nucleotide triphosphate hydrolases"/>
    <property type="match status" value="1"/>
</dbReference>
<comment type="subcellular location">
    <subcellularLocation>
        <location evidence="1">Cell membrane</location>
        <topology evidence="1">Multi-pass membrane protein</topology>
    </subcellularLocation>
</comment>
<dbReference type="PANTHER" id="PTHR37937">
    <property type="entry name" value="CONJUGATIVE TRANSFER: DNA TRANSPORT"/>
    <property type="match status" value="1"/>
</dbReference>
<protein>
    <submittedName>
        <fullName evidence="8">Type IV secretion system protein VirD4</fullName>
    </submittedName>
</protein>
<dbReference type="GO" id="GO:0005886">
    <property type="term" value="C:plasma membrane"/>
    <property type="evidence" value="ECO:0007669"/>
    <property type="project" value="UniProtKB-SubCell"/>
</dbReference>
<evidence type="ECO:0000256" key="1">
    <source>
        <dbReference type="ARBA" id="ARBA00004651"/>
    </source>
</evidence>
<sequence>MRIIFSAFLATVLLAYPVAGLIQNGLDPAYWPAEVTRPGAWFEALFSVRAGDALAMPYLMLIGRAPEFANNGWSLAPLLAFFPLLILFGAELLRRAKPKQKRDTSDLFGSARFATATERGRLRNGLELGRDPETGRAVRIAVQGTLVTIAPPRKGKTSGLLIPNLAFPEPQGWGGPAVVFDPKGEVYRSVAARRRSLGRRVVCLDPMGLAGGTDHWNPLQGRDPDDVLYLQSTALALLPEASGDGEASAYFRNRAVDLITGALLVALRQPQACTVVEVQDLLTDEARFRGLLQQYVTHWPEPAAYAAIEILEADPKTKDPIKSTALQAFQWLADRRLRDLVGDSTFQLSELSTGAVDLFVAVPTEYKTVLAPLLRWLLSDLFASVRRHRPAERLMIFVDEAAVLGRFDALLTAAGELPGYGASLWTMWQDRAQLVGLYGEAGADVLLNTAEVVTVFDVPAVDPDEAERWSRSIGDYTAFVETRTAPTGDAKGTPSTARASQGARLMTKEALIAMPGDELLVFPNSGGHARHPLRLKKTVAHTDPRFRKLITSVPPVGRTR</sequence>
<dbReference type="RefSeq" id="WP_007568952.1">
    <property type="nucleotide sequence ID" value="NZ_JAJALK010000027.1"/>
</dbReference>
<comment type="caution">
    <text evidence="8">The sequence shown here is derived from an EMBL/GenBank/DDBJ whole genome shotgun (WGS) entry which is preliminary data.</text>
</comment>
<keyword evidence="3" id="KW-1003">Cell membrane</keyword>
<dbReference type="InterPro" id="IPR003688">
    <property type="entry name" value="TraG/VirD4"/>
</dbReference>
<organism evidence="8 9">
    <name type="scientific">Methylobacterium brachiatum</name>
    <dbReference type="NCBI Taxonomy" id="269660"/>
    <lineage>
        <taxon>Bacteria</taxon>
        <taxon>Pseudomonadati</taxon>
        <taxon>Pseudomonadota</taxon>
        <taxon>Alphaproteobacteria</taxon>
        <taxon>Hyphomicrobiales</taxon>
        <taxon>Methylobacteriaceae</taxon>
        <taxon>Methylobacterium</taxon>
    </lineage>
</organism>
<keyword evidence="4 7" id="KW-0812">Transmembrane</keyword>
<dbReference type="InterPro" id="IPR051539">
    <property type="entry name" value="T4SS-coupling_protein"/>
</dbReference>
<accession>A0AAJ1U3J7</accession>
<evidence type="ECO:0000256" key="3">
    <source>
        <dbReference type="ARBA" id="ARBA00022475"/>
    </source>
</evidence>
<evidence type="ECO:0000313" key="9">
    <source>
        <dbReference type="Proteomes" id="UP001223420"/>
    </source>
</evidence>
<dbReference type="CDD" id="cd01127">
    <property type="entry name" value="TrwB_TraG_TraD_VirD4"/>
    <property type="match status" value="1"/>
</dbReference>
<evidence type="ECO:0000256" key="5">
    <source>
        <dbReference type="ARBA" id="ARBA00022989"/>
    </source>
</evidence>
<name>A0AAJ1U3J7_9HYPH</name>
<keyword evidence="5 7" id="KW-1133">Transmembrane helix</keyword>
<evidence type="ECO:0000256" key="6">
    <source>
        <dbReference type="ARBA" id="ARBA00023136"/>
    </source>
</evidence>
<dbReference type="Pfam" id="PF02534">
    <property type="entry name" value="T4SS-DNA_transf"/>
    <property type="match status" value="1"/>
</dbReference>
<evidence type="ECO:0000256" key="2">
    <source>
        <dbReference type="ARBA" id="ARBA00008806"/>
    </source>
</evidence>
<keyword evidence="6 7" id="KW-0472">Membrane</keyword>
<evidence type="ECO:0000256" key="4">
    <source>
        <dbReference type="ARBA" id="ARBA00022692"/>
    </source>
</evidence>
<proteinExistence type="inferred from homology"/>
<evidence type="ECO:0000256" key="7">
    <source>
        <dbReference type="SAM" id="Phobius"/>
    </source>
</evidence>
<comment type="similarity">
    <text evidence="2">Belongs to the VirD4/TraG family.</text>
</comment>
<dbReference type="AlphaFoldDB" id="A0AAJ1U3J7"/>
<dbReference type="EMBL" id="JAUSWL010000025">
    <property type="protein sequence ID" value="MDQ0547413.1"/>
    <property type="molecule type" value="Genomic_DNA"/>
</dbReference>
<feature type="transmembrane region" description="Helical" evidence="7">
    <location>
        <begin position="73"/>
        <end position="93"/>
    </location>
</feature>
<evidence type="ECO:0000313" key="8">
    <source>
        <dbReference type="EMBL" id="MDQ0547413.1"/>
    </source>
</evidence>
<reference evidence="8" key="1">
    <citation type="submission" date="2023-07" db="EMBL/GenBank/DDBJ databases">
        <title>Genomic Encyclopedia of Type Strains, Phase IV (KMG-IV): sequencing the most valuable type-strain genomes for metagenomic binning, comparative biology and taxonomic classification.</title>
        <authorList>
            <person name="Goeker M."/>
        </authorList>
    </citation>
    <scope>NUCLEOTIDE SEQUENCE</scope>
    <source>
        <strain evidence="8">DSM 19569</strain>
    </source>
</reference>
<dbReference type="SUPFAM" id="SSF52540">
    <property type="entry name" value="P-loop containing nucleoside triphosphate hydrolases"/>
    <property type="match status" value="1"/>
</dbReference>
<dbReference type="PANTHER" id="PTHR37937:SF1">
    <property type="entry name" value="CONJUGATIVE TRANSFER: DNA TRANSPORT"/>
    <property type="match status" value="1"/>
</dbReference>
<gene>
    <name evidence="8" type="ORF">QO001_006372</name>
</gene>
<dbReference type="Proteomes" id="UP001223420">
    <property type="component" value="Unassembled WGS sequence"/>
</dbReference>